<dbReference type="SUPFAM" id="SSF109854">
    <property type="entry name" value="DinB/YfiT-like putative metalloenzymes"/>
    <property type="match status" value="1"/>
</dbReference>
<dbReference type="InterPro" id="IPR017517">
    <property type="entry name" value="Maleyloyr_isom"/>
</dbReference>
<organism evidence="1 2">
    <name type="scientific">Amycolatopsis halotolerans</name>
    <dbReference type="NCBI Taxonomy" id="330083"/>
    <lineage>
        <taxon>Bacteria</taxon>
        <taxon>Bacillati</taxon>
        <taxon>Actinomycetota</taxon>
        <taxon>Actinomycetes</taxon>
        <taxon>Pseudonocardiales</taxon>
        <taxon>Pseudonocardiaceae</taxon>
        <taxon>Amycolatopsis</taxon>
    </lineage>
</organism>
<sequence>MGLAKDERQALSDLFEQLGPDAPTLCEGWQTRDLAAHLVVREHRPDAMPGIVVPALAGHTQKVQDGVAARPWDDLVGQVRRGPSRFWPTSIGPVDEATNSAEFLVHHEDVRRAQPDWAPRPADPSRDSAAWRLATRTAKLNLRKSPVGVVLRTPDGQSASVKSGTPVVTVVGEPVELLLFVFGRDAVQVSYEGDDAAVAQLKGAKRGL</sequence>
<dbReference type="Proteomes" id="UP001595764">
    <property type="component" value="Unassembled WGS sequence"/>
</dbReference>
<proteinExistence type="predicted"/>
<dbReference type="EMBL" id="JBHRWI010000020">
    <property type="protein sequence ID" value="MFC3511731.1"/>
    <property type="molecule type" value="Genomic_DNA"/>
</dbReference>
<keyword evidence="2" id="KW-1185">Reference proteome</keyword>
<dbReference type="InterPro" id="IPR017519">
    <property type="entry name" value="CHP03085"/>
</dbReference>
<accession>A0ABV7QIC4</accession>
<protein>
    <submittedName>
        <fullName evidence="1">TIGR03085 family metal-binding protein</fullName>
    </submittedName>
</protein>
<dbReference type="NCBIfam" id="TIGR03083">
    <property type="entry name" value="maleylpyruvate isomerase family mycothiol-dependent enzyme"/>
    <property type="match status" value="1"/>
</dbReference>
<reference evidence="2" key="1">
    <citation type="journal article" date="2019" name="Int. J. Syst. Evol. Microbiol.">
        <title>The Global Catalogue of Microorganisms (GCM) 10K type strain sequencing project: providing services to taxonomists for standard genome sequencing and annotation.</title>
        <authorList>
            <consortium name="The Broad Institute Genomics Platform"/>
            <consortium name="The Broad Institute Genome Sequencing Center for Infectious Disease"/>
            <person name="Wu L."/>
            <person name="Ma J."/>
        </authorList>
    </citation>
    <scope>NUCLEOTIDE SEQUENCE [LARGE SCALE GENOMIC DNA]</scope>
    <source>
        <strain evidence="2">CGMCC 4.7682</strain>
    </source>
</reference>
<evidence type="ECO:0000313" key="1">
    <source>
        <dbReference type="EMBL" id="MFC3511731.1"/>
    </source>
</evidence>
<gene>
    <name evidence="1" type="ORF">ACFORO_16275</name>
</gene>
<evidence type="ECO:0000313" key="2">
    <source>
        <dbReference type="Proteomes" id="UP001595764"/>
    </source>
</evidence>
<name>A0ABV7QIC4_9PSEU</name>
<dbReference type="RefSeq" id="WP_377867918.1">
    <property type="nucleotide sequence ID" value="NZ_JBHMAY010000003.1"/>
</dbReference>
<dbReference type="NCBIfam" id="TIGR03085">
    <property type="entry name" value="TIGR03085 family metal-binding protein"/>
    <property type="match status" value="1"/>
</dbReference>
<dbReference type="InterPro" id="IPR034660">
    <property type="entry name" value="DinB/YfiT-like"/>
</dbReference>
<comment type="caution">
    <text evidence="1">The sequence shown here is derived from an EMBL/GenBank/DDBJ whole genome shotgun (WGS) entry which is preliminary data.</text>
</comment>